<evidence type="ECO:0000256" key="9">
    <source>
        <dbReference type="ARBA" id="ARBA00023049"/>
    </source>
</evidence>
<dbReference type="Proteomes" id="UP001430953">
    <property type="component" value="Unassembled WGS sequence"/>
</dbReference>
<dbReference type="GO" id="GO:0005615">
    <property type="term" value="C:extracellular space"/>
    <property type="evidence" value="ECO:0007669"/>
    <property type="project" value="TreeGrafter"/>
</dbReference>
<evidence type="ECO:0000313" key="13">
    <source>
        <dbReference type="Proteomes" id="UP001430953"/>
    </source>
</evidence>
<evidence type="ECO:0000256" key="5">
    <source>
        <dbReference type="ARBA" id="ARBA00022723"/>
    </source>
</evidence>
<dbReference type="InterPro" id="IPR000834">
    <property type="entry name" value="Peptidase_M14"/>
</dbReference>
<dbReference type="SMART" id="SM00631">
    <property type="entry name" value="Zn_pept"/>
    <property type="match status" value="1"/>
</dbReference>
<evidence type="ECO:0000256" key="8">
    <source>
        <dbReference type="ARBA" id="ARBA00022833"/>
    </source>
</evidence>
<dbReference type="FunFam" id="3.40.630.10:FF:000084">
    <property type="entry name" value="Carboxypeptidase B2"/>
    <property type="match status" value="1"/>
</dbReference>
<evidence type="ECO:0000256" key="10">
    <source>
        <dbReference type="PROSITE-ProRule" id="PRU01379"/>
    </source>
</evidence>
<feature type="active site" description="Proton donor/acceptor" evidence="10">
    <location>
        <position position="146"/>
    </location>
</feature>
<comment type="cofactor">
    <cofactor evidence="1">
        <name>Zn(2+)</name>
        <dbReference type="ChEBI" id="CHEBI:29105"/>
    </cofactor>
</comment>
<dbReference type="PANTHER" id="PTHR11705">
    <property type="entry name" value="PROTEASE FAMILY M14 CARBOXYPEPTIDASE A,B"/>
    <property type="match status" value="1"/>
</dbReference>
<comment type="caution">
    <text evidence="12">The sequence shown here is derived from an EMBL/GenBank/DDBJ whole genome shotgun (WGS) entry which is preliminary data.</text>
</comment>
<organism evidence="12 13">
    <name type="scientific">Cardiocondyla obscurior</name>
    <dbReference type="NCBI Taxonomy" id="286306"/>
    <lineage>
        <taxon>Eukaryota</taxon>
        <taxon>Metazoa</taxon>
        <taxon>Ecdysozoa</taxon>
        <taxon>Arthropoda</taxon>
        <taxon>Hexapoda</taxon>
        <taxon>Insecta</taxon>
        <taxon>Pterygota</taxon>
        <taxon>Neoptera</taxon>
        <taxon>Endopterygota</taxon>
        <taxon>Hymenoptera</taxon>
        <taxon>Apocrita</taxon>
        <taxon>Aculeata</taxon>
        <taxon>Formicoidea</taxon>
        <taxon>Formicidae</taxon>
        <taxon>Myrmicinae</taxon>
        <taxon>Cardiocondyla</taxon>
    </lineage>
</organism>
<dbReference type="PANTHER" id="PTHR11705:SF153">
    <property type="entry name" value="ZINC CARBOXYPEPTIDASE A 1-LIKE PROTEIN"/>
    <property type="match status" value="1"/>
</dbReference>
<evidence type="ECO:0000259" key="11">
    <source>
        <dbReference type="PROSITE" id="PS52035"/>
    </source>
</evidence>
<feature type="domain" description="Peptidase M14" evidence="11">
    <location>
        <begin position="1"/>
        <end position="180"/>
    </location>
</feature>
<comment type="similarity">
    <text evidence="2 10">Belongs to the peptidase M14 family.</text>
</comment>
<dbReference type="InterPro" id="IPR057247">
    <property type="entry name" value="CARBOXYPEPT_ZN_2"/>
</dbReference>
<keyword evidence="7" id="KW-0378">Hydrolase</keyword>
<dbReference type="AlphaFoldDB" id="A0AAW2EFK1"/>
<dbReference type="EMBL" id="JADYXP020000024">
    <property type="protein sequence ID" value="KAL0101513.1"/>
    <property type="molecule type" value="Genomic_DNA"/>
</dbReference>
<name>A0AAW2EFK1_9HYME</name>
<gene>
    <name evidence="12" type="ORF">PUN28_018972</name>
</gene>
<evidence type="ECO:0000256" key="3">
    <source>
        <dbReference type="ARBA" id="ARBA00022645"/>
    </source>
</evidence>
<evidence type="ECO:0000256" key="4">
    <source>
        <dbReference type="ARBA" id="ARBA00022670"/>
    </source>
</evidence>
<keyword evidence="5" id="KW-0479">Metal-binding</keyword>
<dbReference type="GO" id="GO:0008270">
    <property type="term" value="F:zinc ion binding"/>
    <property type="evidence" value="ECO:0007669"/>
    <property type="project" value="InterPro"/>
</dbReference>
<dbReference type="GO" id="GO:0006508">
    <property type="term" value="P:proteolysis"/>
    <property type="evidence" value="ECO:0007669"/>
    <property type="project" value="UniProtKB-KW"/>
</dbReference>
<keyword evidence="4" id="KW-0645">Protease</keyword>
<dbReference type="SUPFAM" id="SSF53187">
    <property type="entry name" value="Zn-dependent exopeptidases"/>
    <property type="match status" value="1"/>
</dbReference>
<dbReference type="GO" id="GO:0004181">
    <property type="term" value="F:metallocarboxypeptidase activity"/>
    <property type="evidence" value="ECO:0007669"/>
    <property type="project" value="InterPro"/>
</dbReference>
<proteinExistence type="inferred from homology"/>
<accession>A0AAW2EFK1</accession>
<evidence type="ECO:0000256" key="1">
    <source>
        <dbReference type="ARBA" id="ARBA00001947"/>
    </source>
</evidence>
<keyword evidence="8" id="KW-0862">Zinc</keyword>
<sequence>MCLQDKNYSLSSLILCLYIDCNLIFLAGGSSNFPCSETYGGSAAFSEVETKSMSEYIASISPKLYAYIAFHSYSQLLMFPYGHTKAHLDNYDDMYGMGMKSITALAKRYGTKYQVGNIAETIYVASGGSMDWVKGTYGLPVTYTYELRDNGRYGFLLPANQIVPTGEETMDSLVAMFKEANVRGYPAK</sequence>
<reference evidence="12 13" key="1">
    <citation type="submission" date="2023-03" db="EMBL/GenBank/DDBJ databases">
        <title>High recombination rates correlate with genetic variation in Cardiocondyla obscurior ants.</title>
        <authorList>
            <person name="Errbii M."/>
        </authorList>
    </citation>
    <scope>NUCLEOTIDE SEQUENCE [LARGE SCALE GENOMIC DNA]</scope>
    <source>
        <strain evidence="12">Alpha-2009</strain>
        <tissue evidence="12">Whole body</tissue>
    </source>
</reference>
<evidence type="ECO:0000256" key="2">
    <source>
        <dbReference type="ARBA" id="ARBA00005988"/>
    </source>
</evidence>
<keyword evidence="6" id="KW-0732">Signal</keyword>
<dbReference type="PROSITE" id="PS52035">
    <property type="entry name" value="PEPTIDASE_M14"/>
    <property type="match status" value="1"/>
</dbReference>
<dbReference type="Gene3D" id="3.40.630.10">
    <property type="entry name" value="Zn peptidases"/>
    <property type="match status" value="1"/>
</dbReference>
<keyword evidence="9" id="KW-0482">Metalloprotease</keyword>
<dbReference type="Pfam" id="PF00246">
    <property type="entry name" value="Peptidase_M14"/>
    <property type="match status" value="1"/>
</dbReference>
<evidence type="ECO:0000313" key="12">
    <source>
        <dbReference type="EMBL" id="KAL0101513.1"/>
    </source>
</evidence>
<evidence type="ECO:0000256" key="6">
    <source>
        <dbReference type="ARBA" id="ARBA00022729"/>
    </source>
</evidence>
<keyword evidence="13" id="KW-1185">Reference proteome</keyword>
<keyword evidence="3" id="KW-0121">Carboxypeptidase</keyword>
<evidence type="ECO:0000256" key="7">
    <source>
        <dbReference type="ARBA" id="ARBA00022801"/>
    </source>
</evidence>
<dbReference type="PROSITE" id="PS00133">
    <property type="entry name" value="CARBOXYPEPT_ZN_2"/>
    <property type="match status" value="1"/>
</dbReference>
<protein>
    <recommendedName>
        <fullName evidence="11">Peptidase M14 domain-containing protein</fullName>
    </recommendedName>
</protein>